<keyword evidence="2" id="KW-1185">Reference proteome</keyword>
<organism evidence="1 2">
    <name type="scientific">Funneliformis geosporum</name>
    <dbReference type="NCBI Taxonomy" id="1117311"/>
    <lineage>
        <taxon>Eukaryota</taxon>
        <taxon>Fungi</taxon>
        <taxon>Fungi incertae sedis</taxon>
        <taxon>Mucoromycota</taxon>
        <taxon>Glomeromycotina</taxon>
        <taxon>Glomeromycetes</taxon>
        <taxon>Glomerales</taxon>
        <taxon>Glomeraceae</taxon>
        <taxon>Funneliformis</taxon>
    </lineage>
</organism>
<protein>
    <submittedName>
        <fullName evidence="1">5618_t:CDS:1</fullName>
    </submittedName>
</protein>
<reference evidence="1" key="1">
    <citation type="submission" date="2022-08" db="EMBL/GenBank/DDBJ databases">
        <authorList>
            <person name="Kallberg Y."/>
            <person name="Tangrot J."/>
            <person name="Rosling A."/>
        </authorList>
    </citation>
    <scope>NUCLEOTIDE SEQUENCE</scope>
    <source>
        <strain evidence="1">Wild A</strain>
    </source>
</reference>
<proteinExistence type="predicted"/>
<dbReference type="AlphaFoldDB" id="A0A9W4WZF3"/>
<gene>
    <name evidence="1" type="ORF">FWILDA_LOCUS14720</name>
</gene>
<evidence type="ECO:0000313" key="2">
    <source>
        <dbReference type="Proteomes" id="UP001153678"/>
    </source>
</evidence>
<name>A0A9W4WZF3_9GLOM</name>
<dbReference type="EMBL" id="CAMKVN010006799">
    <property type="protein sequence ID" value="CAI2190728.1"/>
    <property type="molecule type" value="Genomic_DNA"/>
</dbReference>
<comment type="caution">
    <text evidence="1">The sequence shown here is derived from an EMBL/GenBank/DDBJ whole genome shotgun (WGS) entry which is preliminary data.</text>
</comment>
<sequence length="162" mass="18442">MSDSASSSTVNIKTEIVRLVEIQGEKAELLSYFTKHKDQQDDALSDLNCFDTDENKLAYLRTFLKPADTSSLDRVYFFVDNSNVTIEGVYFIRSQKLLDRFLSSNNKIIFDYGLLFKKIRGNRELGGNPVIVCSEISPNDSIHNQGYNVKVLKHNYMGKEKG</sequence>
<evidence type="ECO:0000313" key="1">
    <source>
        <dbReference type="EMBL" id="CAI2190728.1"/>
    </source>
</evidence>
<dbReference type="Proteomes" id="UP001153678">
    <property type="component" value="Unassembled WGS sequence"/>
</dbReference>
<accession>A0A9W4WZF3</accession>